<dbReference type="EnsemblPlants" id="Solyc07g040900.2.1">
    <property type="protein sequence ID" value="Solyc07g040900.2.1"/>
    <property type="gene ID" value="Solyc07g040900.2"/>
</dbReference>
<dbReference type="OMA" id="PEATWCN"/>
<proteinExistence type="inferred from homology"/>
<dbReference type="InterPro" id="IPR013094">
    <property type="entry name" value="AB_hydrolase_3"/>
</dbReference>
<evidence type="ECO:0000313" key="3">
    <source>
        <dbReference type="EnsemblPlants" id="Solyc07g040900.2.1"/>
    </source>
</evidence>
<feature type="domain" description="Alpha/beta hydrolase fold-3" evidence="2">
    <location>
        <begin position="24"/>
        <end position="57"/>
    </location>
</feature>
<protein>
    <recommendedName>
        <fullName evidence="2">Alpha/beta hydrolase fold-3 domain-containing protein</fullName>
    </recommendedName>
</protein>
<dbReference type="AlphaFoldDB" id="A0A3Q7HB98"/>
<dbReference type="GO" id="GO:0016787">
    <property type="term" value="F:hydrolase activity"/>
    <property type="evidence" value="ECO:0007669"/>
    <property type="project" value="InterPro"/>
</dbReference>
<dbReference type="Gramene" id="Solyc07g040900.2.1">
    <property type="protein sequence ID" value="Solyc07g040900.2.1"/>
    <property type="gene ID" value="Solyc07g040900.2"/>
</dbReference>
<dbReference type="PANTHER" id="PTHR23024:SF645">
    <property type="entry name" value="ALPHA_BETA HYDROLASE FOLD-3 DOMAIN-CONTAINING PROTEIN"/>
    <property type="match status" value="1"/>
</dbReference>
<dbReference type="Pfam" id="PF07859">
    <property type="entry name" value="Abhydrolase_3"/>
    <property type="match status" value="1"/>
</dbReference>
<dbReference type="SUPFAM" id="SSF53474">
    <property type="entry name" value="alpha/beta-Hydrolases"/>
    <property type="match status" value="1"/>
</dbReference>
<keyword evidence="4" id="KW-1185">Reference proteome</keyword>
<sequence>MSGQNHDTMPIDPHVDPYGYLGMVLVVSVEYCQAPKHRLLAAYDDCMEALHWIKTKPDELLSNHAVPEATWCNVGLRAAESWDNLKPLEIKGLILNQPFFGGNKRTQSEVRLVNDDMLPPIM</sequence>
<evidence type="ECO:0000313" key="4">
    <source>
        <dbReference type="Proteomes" id="UP000004994"/>
    </source>
</evidence>
<evidence type="ECO:0000256" key="1">
    <source>
        <dbReference type="ARBA" id="ARBA00010515"/>
    </source>
</evidence>
<dbReference type="InterPro" id="IPR050466">
    <property type="entry name" value="Carboxylest/Gibb_receptor"/>
</dbReference>
<evidence type="ECO:0000259" key="2">
    <source>
        <dbReference type="Pfam" id="PF07859"/>
    </source>
</evidence>
<dbReference type="InParanoid" id="A0A3Q7HB98"/>
<dbReference type="InterPro" id="IPR029058">
    <property type="entry name" value="AB_hydrolase_fold"/>
</dbReference>
<dbReference type="Proteomes" id="UP000004994">
    <property type="component" value="Chromosome 7"/>
</dbReference>
<dbReference type="STRING" id="4081.A0A3Q7HB98"/>
<comment type="similarity">
    <text evidence="1">Belongs to the 'GDXG' lipolytic enzyme family.</text>
</comment>
<accession>A0A3Q7HB98</accession>
<reference evidence="3" key="2">
    <citation type="submission" date="2019-01" db="UniProtKB">
        <authorList>
            <consortium name="EnsemblPlants"/>
        </authorList>
    </citation>
    <scope>IDENTIFICATION</scope>
    <source>
        <strain evidence="3">cv. Heinz 1706</strain>
    </source>
</reference>
<dbReference type="PANTHER" id="PTHR23024">
    <property type="entry name" value="ARYLACETAMIDE DEACETYLASE"/>
    <property type="match status" value="1"/>
</dbReference>
<dbReference type="Gene3D" id="3.40.50.1820">
    <property type="entry name" value="alpha/beta hydrolase"/>
    <property type="match status" value="1"/>
</dbReference>
<name>A0A3Q7HB98_SOLLC</name>
<reference evidence="3" key="1">
    <citation type="journal article" date="2012" name="Nature">
        <title>The tomato genome sequence provides insights into fleshy fruit evolution.</title>
        <authorList>
            <consortium name="Tomato Genome Consortium"/>
        </authorList>
    </citation>
    <scope>NUCLEOTIDE SEQUENCE [LARGE SCALE GENOMIC DNA]</scope>
    <source>
        <strain evidence="3">cv. Heinz 1706</strain>
    </source>
</reference>
<organism evidence="3">
    <name type="scientific">Solanum lycopersicum</name>
    <name type="common">Tomato</name>
    <name type="synonym">Lycopersicon esculentum</name>
    <dbReference type="NCBI Taxonomy" id="4081"/>
    <lineage>
        <taxon>Eukaryota</taxon>
        <taxon>Viridiplantae</taxon>
        <taxon>Streptophyta</taxon>
        <taxon>Embryophyta</taxon>
        <taxon>Tracheophyta</taxon>
        <taxon>Spermatophyta</taxon>
        <taxon>Magnoliopsida</taxon>
        <taxon>eudicotyledons</taxon>
        <taxon>Gunneridae</taxon>
        <taxon>Pentapetalae</taxon>
        <taxon>asterids</taxon>
        <taxon>lamiids</taxon>
        <taxon>Solanales</taxon>
        <taxon>Solanaceae</taxon>
        <taxon>Solanoideae</taxon>
        <taxon>Solaneae</taxon>
        <taxon>Solanum</taxon>
        <taxon>Solanum subgen. Lycopersicon</taxon>
    </lineage>
</organism>